<dbReference type="PANTHER" id="PTHR23115">
    <property type="entry name" value="TRANSLATION FACTOR"/>
    <property type="match status" value="1"/>
</dbReference>
<dbReference type="CDD" id="cd01883">
    <property type="entry name" value="EF1_alpha"/>
    <property type="match status" value="1"/>
</dbReference>
<dbReference type="SUPFAM" id="SSF52540">
    <property type="entry name" value="P-loop containing nucleoside triphosphate hydrolases"/>
    <property type="match status" value="1"/>
</dbReference>
<dbReference type="PROSITE" id="PS51722">
    <property type="entry name" value="G_TR_2"/>
    <property type="match status" value="1"/>
</dbReference>
<keyword evidence="2" id="KW-0547">Nucleotide-binding</keyword>
<evidence type="ECO:0000256" key="1">
    <source>
        <dbReference type="ARBA" id="ARBA00007249"/>
    </source>
</evidence>
<evidence type="ECO:0000256" key="3">
    <source>
        <dbReference type="ARBA" id="ARBA00023134"/>
    </source>
</evidence>
<dbReference type="InterPro" id="IPR000795">
    <property type="entry name" value="T_Tr_GTP-bd_dom"/>
</dbReference>
<dbReference type="InterPro" id="IPR027417">
    <property type="entry name" value="P-loop_NTPase"/>
</dbReference>
<feature type="domain" description="Tr-type G" evidence="5">
    <location>
        <begin position="19"/>
        <end position="289"/>
    </location>
</feature>
<evidence type="ECO:0000256" key="2">
    <source>
        <dbReference type="ARBA" id="ARBA00022741"/>
    </source>
</evidence>
<organism evidence="6">
    <name type="scientific">Lotharella globosa</name>
    <dbReference type="NCBI Taxonomy" id="91324"/>
    <lineage>
        <taxon>Eukaryota</taxon>
        <taxon>Sar</taxon>
        <taxon>Rhizaria</taxon>
        <taxon>Cercozoa</taxon>
        <taxon>Chlorarachniophyceae</taxon>
        <taxon>Lotharella</taxon>
    </lineage>
</organism>
<dbReference type="InterPro" id="IPR031157">
    <property type="entry name" value="G_TR_CS"/>
</dbReference>
<protein>
    <submittedName>
        <fullName evidence="6">Translation elongation factor 1A-like</fullName>
    </submittedName>
</protein>
<dbReference type="Gene3D" id="3.40.50.300">
    <property type="entry name" value="P-loop containing nucleotide triphosphate hydrolases"/>
    <property type="match status" value="1"/>
</dbReference>
<keyword evidence="6" id="KW-0648">Protein biosynthesis</keyword>
<keyword evidence="3" id="KW-0342">GTP-binding</keyword>
<dbReference type="SUPFAM" id="SSF50447">
    <property type="entry name" value="Translation proteins"/>
    <property type="match status" value="1"/>
</dbReference>
<accession>B5A4N5</accession>
<dbReference type="Pfam" id="PF00009">
    <property type="entry name" value="GTP_EFTU"/>
    <property type="match status" value="1"/>
</dbReference>
<dbReference type="InterPro" id="IPR009001">
    <property type="entry name" value="Transl_elong_EF1A/Init_IF2_C"/>
</dbReference>
<dbReference type="EMBL" id="EU810319">
    <property type="protein sequence ID" value="ACF24587.1"/>
    <property type="molecule type" value="mRNA"/>
</dbReference>
<dbReference type="AlphaFoldDB" id="B5A4N5"/>
<dbReference type="InterPro" id="IPR009000">
    <property type="entry name" value="Transl_B-barrel_sf"/>
</dbReference>
<dbReference type="PROSITE" id="PS00301">
    <property type="entry name" value="G_TR_1"/>
    <property type="match status" value="1"/>
</dbReference>
<dbReference type="InterPro" id="IPR050100">
    <property type="entry name" value="TRAFAC_GTPase_members"/>
</dbReference>
<dbReference type="PRINTS" id="PR00315">
    <property type="entry name" value="ELONGATNFCT"/>
</dbReference>
<feature type="compositionally biased region" description="Basic and acidic residues" evidence="4">
    <location>
        <begin position="211"/>
        <end position="222"/>
    </location>
</feature>
<dbReference type="Gene3D" id="2.40.30.10">
    <property type="entry name" value="Translation factors"/>
    <property type="match status" value="2"/>
</dbReference>
<keyword evidence="6" id="KW-0251">Elongation factor</keyword>
<dbReference type="InterPro" id="IPR054696">
    <property type="entry name" value="GTP-eEF1A_C"/>
</dbReference>
<evidence type="ECO:0000259" key="5">
    <source>
        <dbReference type="PROSITE" id="PS51722"/>
    </source>
</evidence>
<dbReference type="SUPFAM" id="SSF50465">
    <property type="entry name" value="EF-Tu/eEF-1alpha/eIF2-gamma C-terminal domain"/>
    <property type="match status" value="1"/>
</dbReference>
<evidence type="ECO:0000256" key="4">
    <source>
        <dbReference type="SAM" id="MobiDB-lite"/>
    </source>
</evidence>
<feature type="region of interest" description="Disordered" evidence="4">
    <location>
        <begin position="211"/>
        <end position="233"/>
    </location>
</feature>
<evidence type="ECO:0000313" key="6">
    <source>
        <dbReference type="EMBL" id="ACF24587.1"/>
    </source>
</evidence>
<proteinExistence type="evidence at transcript level"/>
<reference evidence="6" key="1">
    <citation type="journal article" date="2008" name="Mol. Biol. Evol.">
        <title>Nucleus-encoded periplastid-targeted EFL in chlorarachniophytes.</title>
        <authorList>
            <person name="Gile G.H."/>
            <person name="Keeling P.J."/>
        </authorList>
    </citation>
    <scope>NUCLEOTIDE SEQUENCE</scope>
    <source>
        <strain evidence="6">NEPCC 811</strain>
    </source>
</reference>
<dbReference type="Pfam" id="PF22594">
    <property type="entry name" value="GTP-eEF1A_C"/>
    <property type="match status" value="1"/>
</dbReference>
<sequence>MENRLKADPKNLRMDVKDKPHLGVVITGHVDAGKSTTTGHLLFELGTMDERVKADLIAKAKEMKKESFAFAFFMDKQKEERERGVTISCTTKEFHTTNFHYTVIDAPGHKDFIKNMISGASQADVAVLMVPAKKGGFEAAIQKGDGSADAQKGQTRHHAELTNLLGIKQIIVGVNKMDEASVKYDQGRYKEIKKNMLAMLKQAGWKIKGKLSKEDKEKNKELKKQKKKEKKGPNLVPVIPISGWCGDNLINPSSKMPWFKNWTATTPSGVKVKGVTLFEALDQFVEPVVRDTSKPVRMPLSGVYKMSAGTVITGRLEQGELMKEVKTKTGVSGTPIKFYPSGLRAKVFSIEAHHRQQPKAVAGDNVGICIKGLPKGAFPKVGEVMCVADEDFGSPPVFGKTKSFVCNVKIQEHPGKLKAGYTPLVLIRTAKAPCKMTKINWKVTKANQKQCKKKADLENYREADAKFIQKGDIAELTFEPQMPMSVSSLENCEGLGRVAILESNSLVMIGKIVSAVNENVADRT</sequence>
<name>B5A4N5_9EUKA</name>
<dbReference type="GO" id="GO:0003924">
    <property type="term" value="F:GTPase activity"/>
    <property type="evidence" value="ECO:0007669"/>
    <property type="project" value="InterPro"/>
</dbReference>
<dbReference type="GO" id="GO:0003746">
    <property type="term" value="F:translation elongation factor activity"/>
    <property type="evidence" value="ECO:0007669"/>
    <property type="project" value="UniProtKB-KW"/>
</dbReference>
<comment type="similarity">
    <text evidence="1">Belongs to the TRAFAC class translation factor GTPase superfamily. Classic translation factor GTPase family. EF-Tu/EF-1A subfamily.</text>
</comment>
<dbReference type="GO" id="GO:0005525">
    <property type="term" value="F:GTP binding"/>
    <property type="evidence" value="ECO:0007669"/>
    <property type="project" value="UniProtKB-KW"/>
</dbReference>